<dbReference type="SUPFAM" id="SSF52540">
    <property type="entry name" value="P-loop containing nucleoside triphosphate hydrolases"/>
    <property type="match status" value="1"/>
</dbReference>
<dbReference type="InterPro" id="IPR027417">
    <property type="entry name" value="P-loop_NTPase"/>
</dbReference>
<dbReference type="InterPro" id="IPR017871">
    <property type="entry name" value="ABC_transporter-like_CS"/>
</dbReference>
<feature type="domain" description="ABC transporter" evidence="4">
    <location>
        <begin position="4"/>
        <end position="212"/>
    </location>
</feature>
<dbReference type="PANTHER" id="PTHR42781">
    <property type="entry name" value="SPERMIDINE/PUTRESCINE IMPORT ATP-BINDING PROTEIN POTA"/>
    <property type="match status" value="1"/>
</dbReference>
<dbReference type="Proteomes" id="UP000073434">
    <property type="component" value="Unassembled WGS sequence"/>
</dbReference>
<dbReference type="AlphaFoldDB" id="A0A0Z8FP25"/>
<organism evidence="5 6">
    <name type="scientific">Streptococcus suis</name>
    <dbReference type="NCBI Taxonomy" id="1307"/>
    <lineage>
        <taxon>Bacteria</taxon>
        <taxon>Bacillati</taxon>
        <taxon>Bacillota</taxon>
        <taxon>Bacilli</taxon>
        <taxon>Lactobacillales</taxon>
        <taxon>Streptococcaceae</taxon>
        <taxon>Streptococcus</taxon>
    </lineage>
</organism>
<dbReference type="PANTHER" id="PTHR42781:SF4">
    <property type="entry name" value="SPERMIDINE_PUTRESCINE IMPORT ATP-BINDING PROTEIN POTA"/>
    <property type="match status" value="1"/>
</dbReference>
<sequence>MNIFQLQSVGLSDKDKTILTDISFTVAAGERLTLVGPSGSGKSSILKLLAGLTSATSGTIFFQGRDIEELDMPTYRREVSYCFQQPVLFGQTVQDNLQFPFTIRQLAFDQTKALKALESVHLAPTFLSKKITELSGGEKQRVALIRNLLFEPKVLLLDEISAGLDAETKAIVNKLLADYQAAGNTLIEVTHDQSEIEAAQKILRIEGGRVQV</sequence>
<keyword evidence="1" id="KW-0813">Transport</keyword>
<name>A0A0Z8FP25_STRSU</name>
<evidence type="ECO:0000259" key="4">
    <source>
        <dbReference type="PROSITE" id="PS50893"/>
    </source>
</evidence>
<dbReference type="Gene3D" id="3.40.50.300">
    <property type="entry name" value="P-loop containing nucleotide triphosphate hydrolases"/>
    <property type="match status" value="1"/>
</dbReference>
<dbReference type="InterPro" id="IPR050093">
    <property type="entry name" value="ABC_SmlMolc_Importer"/>
</dbReference>
<evidence type="ECO:0000256" key="2">
    <source>
        <dbReference type="ARBA" id="ARBA00022741"/>
    </source>
</evidence>
<dbReference type="PROSITE" id="PS00211">
    <property type="entry name" value="ABC_TRANSPORTER_1"/>
    <property type="match status" value="1"/>
</dbReference>
<dbReference type="RefSeq" id="WP_044688852.1">
    <property type="nucleotide sequence ID" value="NZ_CEEW01000078.1"/>
</dbReference>
<evidence type="ECO:0000256" key="1">
    <source>
        <dbReference type="ARBA" id="ARBA00022448"/>
    </source>
</evidence>
<dbReference type="PROSITE" id="PS50893">
    <property type="entry name" value="ABC_TRANSPORTER_2"/>
    <property type="match status" value="1"/>
</dbReference>
<reference evidence="5 6" key="1">
    <citation type="submission" date="2016-02" db="EMBL/GenBank/DDBJ databases">
        <authorList>
            <consortium name="Pathogen Informatics"/>
        </authorList>
    </citation>
    <scope>NUCLEOTIDE SEQUENCE [LARGE SCALE GENOMIC DNA]</scope>
    <source>
        <strain evidence="5 6">LSS23</strain>
    </source>
</reference>
<dbReference type="InterPro" id="IPR003439">
    <property type="entry name" value="ABC_transporter-like_ATP-bd"/>
</dbReference>
<dbReference type="Pfam" id="PF00005">
    <property type="entry name" value="ABC_tran"/>
    <property type="match status" value="1"/>
</dbReference>
<dbReference type="InterPro" id="IPR003593">
    <property type="entry name" value="AAA+_ATPase"/>
</dbReference>
<evidence type="ECO:0000313" key="6">
    <source>
        <dbReference type="Proteomes" id="UP000073434"/>
    </source>
</evidence>
<keyword evidence="2" id="KW-0547">Nucleotide-binding</keyword>
<dbReference type="EMBL" id="FIFW01000020">
    <property type="protein sequence ID" value="CYU83998.1"/>
    <property type="molecule type" value="Genomic_DNA"/>
</dbReference>
<dbReference type="GO" id="GO:0016887">
    <property type="term" value="F:ATP hydrolysis activity"/>
    <property type="evidence" value="ECO:0007669"/>
    <property type="project" value="InterPro"/>
</dbReference>
<dbReference type="SMART" id="SM00382">
    <property type="entry name" value="AAA"/>
    <property type="match status" value="1"/>
</dbReference>
<evidence type="ECO:0000256" key="3">
    <source>
        <dbReference type="ARBA" id="ARBA00022840"/>
    </source>
</evidence>
<evidence type="ECO:0000313" key="5">
    <source>
        <dbReference type="EMBL" id="CYU83998.1"/>
    </source>
</evidence>
<dbReference type="GO" id="GO:0005524">
    <property type="term" value="F:ATP binding"/>
    <property type="evidence" value="ECO:0007669"/>
    <property type="project" value="UniProtKB-KW"/>
</dbReference>
<accession>A0A0Z8FP25</accession>
<gene>
    <name evidence="5" type="primary">ybbL</name>
    <name evidence="5" type="ORF">ERS132385_01754</name>
</gene>
<protein>
    <submittedName>
        <fullName evidence="5">YbbL ABC transporter ATP-binding protein</fullName>
    </submittedName>
</protein>
<proteinExistence type="predicted"/>
<keyword evidence="3 5" id="KW-0067">ATP-binding</keyword>